<dbReference type="SUPFAM" id="SSF55961">
    <property type="entry name" value="Bet v1-like"/>
    <property type="match status" value="1"/>
</dbReference>
<protein>
    <submittedName>
        <fullName evidence="1">Uncharacterized protein</fullName>
    </submittedName>
</protein>
<dbReference type="STRING" id="767769.A0A1L9U2Z5"/>
<sequence>MMIFTEIIIDAASSAVRQAFLNFATLPTYHTSFFQSIHLRNHDDGPAKPGDPLICTVHNIPFPTIVEVNTASVFSWREYIIWNWVFDGLHSFQFEPLDTDGTKTRFVQWEELGGLLGGALWLFGRRKLVAGFNNFNGDLKRHIEKGQNSGQDVYFAQ</sequence>
<dbReference type="AlphaFoldDB" id="A0A1L9U2Z5"/>
<evidence type="ECO:0000313" key="1">
    <source>
        <dbReference type="EMBL" id="OJJ66064.1"/>
    </source>
</evidence>
<dbReference type="PANTHER" id="PTHR36166">
    <property type="entry name" value="CHROMOSOME 9, WHOLE GENOME SHOTGUN SEQUENCE"/>
    <property type="match status" value="1"/>
</dbReference>
<dbReference type="Gene3D" id="3.30.530.20">
    <property type="match status" value="1"/>
</dbReference>
<keyword evidence="2" id="KW-1185">Reference proteome</keyword>
<gene>
    <name evidence="1" type="ORF">ASPBRDRAFT_49261</name>
</gene>
<dbReference type="InterPro" id="IPR023393">
    <property type="entry name" value="START-like_dom_sf"/>
</dbReference>
<proteinExistence type="predicted"/>
<dbReference type="GeneID" id="93578781"/>
<name>A0A1L9U2Z5_ASPBC</name>
<dbReference type="VEuPathDB" id="FungiDB:ASPBRDRAFT_49261"/>
<evidence type="ECO:0000313" key="2">
    <source>
        <dbReference type="Proteomes" id="UP000184499"/>
    </source>
</evidence>
<reference evidence="2" key="1">
    <citation type="journal article" date="2017" name="Genome Biol.">
        <title>Comparative genomics reveals high biological diversity and specific adaptations in the industrially and medically important fungal genus Aspergillus.</title>
        <authorList>
            <person name="de Vries R.P."/>
            <person name="Riley R."/>
            <person name="Wiebenga A."/>
            <person name="Aguilar-Osorio G."/>
            <person name="Amillis S."/>
            <person name="Uchima C.A."/>
            <person name="Anderluh G."/>
            <person name="Asadollahi M."/>
            <person name="Askin M."/>
            <person name="Barry K."/>
            <person name="Battaglia E."/>
            <person name="Bayram O."/>
            <person name="Benocci T."/>
            <person name="Braus-Stromeyer S.A."/>
            <person name="Caldana C."/>
            <person name="Canovas D."/>
            <person name="Cerqueira G.C."/>
            <person name="Chen F."/>
            <person name="Chen W."/>
            <person name="Choi C."/>
            <person name="Clum A."/>
            <person name="Dos Santos R.A."/>
            <person name="Damasio A.R."/>
            <person name="Diallinas G."/>
            <person name="Emri T."/>
            <person name="Fekete E."/>
            <person name="Flipphi M."/>
            <person name="Freyberg S."/>
            <person name="Gallo A."/>
            <person name="Gournas C."/>
            <person name="Habgood R."/>
            <person name="Hainaut M."/>
            <person name="Harispe M.L."/>
            <person name="Henrissat B."/>
            <person name="Hilden K.S."/>
            <person name="Hope R."/>
            <person name="Hossain A."/>
            <person name="Karabika E."/>
            <person name="Karaffa L."/>
            <person name="Karanyi Z."/>
            <person name="Krasevec N."/>
            <person name="Kuo A."/>
            <person name="Kusch H."/>
            <person name="LaButti K."/>
            <person name="Lagendijk E.L."/>
            <person name="Lapidus A."/>
            <person name="Levasseur A."/>
            <person name="Lindquist E."/>
            <person name="Lipzen A."/>
            <person name="Logrieco A.F."/>
            <person name="MacCabe A."/>
            <person name="Maekelae M.R."/>
            <person name="Malavazi I."/>
            <person name="Melin P."/>
            <person name="Meyer V."/>
            <person name="Mielnichuk N."/>
            <person name="Miskei M."/>
            <person name="Molnar A.P."/>
            <person name="Mule G."/>
            <person name="Ngan C.Y."/>
            <person name="Orejas M."/>
            <person name="Orosz E."/>
            <person name="Ouedraogo J.P."/>
            <person name="Overkamp K.M."/>
            <person name="Park H.-S."/>
            <person name="Perrone G."/>
            <person name="Piumi F."/>
            <person name="Punt P.J."/>
            <person name="Ram A.F."/>
            <person name="Ramon A."/>
            <person name="Rauscher S."/>
            <person name="Record E."/>
            <person name="Riano-Pachon D.M."/>
            <person name="Robert V."/>
            <person name="Roehrig J."/>
            <person name="Ruller R."/>
            <person name="Salamov A."/>
            <person name="Salih N.S."/>
            <person name="Samson R.A."/>
            <person name="Sandor E."/>
            <person name="Sanguinetti M."/>
            <person name="Schuetze T."/>
            <person name="Sepcic K."/>
            <person name="Shelest E."/>
            <person name="Sherlock G."/>
            <person name="Sophianopoulou V."/>
            <person name="Squina F.M."/>
            <person name="Sun H."/>
            <person name="Susca A."/>
            <person name="Todd R.B."/>
            <person name="Tsang A."/>
            <person name="Unkles S.E."/>
            <person name="van de Wiele N."/>
            <person name="van Rossen-Uffink D."/>
            <person name="Oliveira J.V."/>
            <person name="Vesth T.C."/>
            <person name="Visser J."/>
            <person name="Yu J.-H."/>
            <person name="Zhou M."/>
            <person name="Andersen M.R."/>
            <person name="Archer D.B."/>
            <person name="Baker S.E."/>
            <person name="Benoit I."/>
            <person name="Brakhage A.A."/>
            <person name="Braus G.H."/>
            <person name="Fischer R."/>
            <person name="Frisvad J.C."/>
            <person name="Goldman G.H."/>
            <person name="Houbraken J."/>
            <person name="Oakley B."/>
            <person name="Pocsi I."/>
            <person name="Scazzocchio C."/>
            <person name="Seiboth B."/>
            <person name="vanKuyk P.A."/>
            <person name="Wortman J."/>
            <person name="Dyer P.S."/>
            <person name="Grigoriev I.V."/>
        </authorList>
    </citation>
    <scope>NUCLEOTIDE SEQUENCE [LARGE SCALE GENOMIC DNA]</scope>
    <source>
        <strain evidence="2">CBS 101740 / IMI 381727 / IBT 21946</strain>
    </source>
</reference>
<organism evidence="1 2">
    <name type="scientific">Aspergillus brasiliensis (strain CBS 101740 / IMI 381727 / IBT 21946)</name>
    <dbReference type="NCBI Taxonomy" id="767769"/>
    <lineage>
        <taxon>Eukaryota</taxon>
        <taxon>Fungi</taxon>
        <taxon>Dikarya</taxon>
        <taxon>Ascomycota</taxon>
        <taxon>Pezizomycotina</taxon>
        <taxon>Eurotiomycetes</taxon>
        <taxon>Eurotiomycetidae</taxon>
        <taxon>Eurotiales</taxon>
        <taxon>Aspergillaceae</taxon>
        <taxon>Aspergillus</taxon>
        <taxon>Aspergillus subgen. Circumdati</taxon>
    </lineage>
</organism>
<dbReference type="Proteomes" id="UP000184499">
    <property type="component" value="Unassembled WGS sequence"/>
</dbReference>
<dbReference type="CDD" id="cd07822">
    <property type="entry name" value="SRPBCC_4"/>
    <property type="match status" value="1"/>
</dbReference>
<dbReference type="RefSeq" id="XP_067473314.1">
    <property type="nucleotide sequence ID" value="XM_067626293.1"/>
</dbReference>
<dbReference type="PANTHER" id="PTHR36166:SF1">
    <property type="entry name" value="SRPBCC DOMAIN-CONTAINING PROTEIN"/>
    <property type="match status" value="1"/>
</dbReference>
<accession>A0A1L9U2Z5</accession>
<dbReference type="OrthoDB" id="509124at2759"/>
<dbReference type="EMBL" id="KV878702">
    <property type="protein sequence ID" value="OJJ66064.1"/>
    <property type="molecule type" value="Genomic_DNA"/>
</dbReference>